<dbReference type="RefSeq" id="WP_154529084.1">
    <property type="nucleotide sequence ID" value="NZ_VUNH01000008.1"/>
</dbReference>
<dbReference type="AlphaFoldDB" id="A0A6L5YCY3"/>
<dbReference type="GO" id="GO:0030170">
    <property type="term" value="F:pyridoxal phosphate binding"/>
    <property type="evidence" value="ECO:0007669"/>
    <property type="project" value="InterPro"/>
</dbReference>
<comment type="similarity">
    <text evidence="5">Belongs to the class-I pyridoxal-phosphate-dependent aminotransferase family.</text>
</comment>
<keyword evidence="2 5" id="KW-0032">Aminotransferase</keyword>
<name>A0A6L5YCY3_9BACT</name>
<dbReference type="InterPro" id="IPR004838">
    <property type="entry name" value="NHTrfase_class1_PyrdxlP-BS"/>
</dbReference>
<dbReference type="PANTHER" id="PTHR42885:SF2">
    <property type="entry name" value="HISTIDINOL-PHOSPHATE AMINOTRANSFERASE"/>
    <property type="match status" value="1"/>
</dbReference>
<dbReference type="Gene3D" id="3.40.640.10">
    <property type="entry name" value="Type I PLP-dependent aspartate aminotransferase-like (Major domain)"/>
    <property type="match status" value="1"/>
</dbReference>
<reference evidence="7 8" key="1">
    <citation type="submission" date="2019-08" db="EMBL/GenBank/DDBJ databases">
        <title>In-depth cultivation of the pig gut microbiome towards novel bacterial diversity and tailored functional studies.</title>
        <authorList>
            <person name="Wylensek D."/>
            <person name="Hitch T.C.A."/>
            <person name="Clavel T."/>
        </authorList>
    </citation>
    <scope>NUCLEOTIDE SEQUENCE [LARGE SCALE GENOMIC DNA]</scope>
    <source>
        <strain evidence="7 8">SM-530-WT-4B</strain>
    </source>
</reference>
<evidence type="ECO:0000259" key="6">
    <source>
        <dbReference type="Pfam" id="PF00155"/>
    </source>
</evidence>
<keyword evidence="8" id="KW-1185">Reference proteome</keyword>
<dbReference type="PROSITE" id="PS00105">
    <property type="entry name" value="AA_TRANSFER_CLASS_1"/>
    <property type="match status" value="1"/>
</dbReference>
<dbReference type="Proteomes" id="UP000473699">
    <property type="component" value="Unassembled WGS sequence"/>
</dbReference>
<dbReference type="EC" id="2.6.1.-" evidence="5"/>
<accession>A0A6L5YCY3</accession>
<dbReference type="InterPro" id="IPR015422">
    <property type="entry name" value="PyrdxlP-dep_Trfase_small"/>
</dbReference>
<dbReference type="EMBL" id="VUNH01000008">
    <property type="protein sequence ID" value="MST55995.1"/>
    <property type="molecule type" value="Genomic_DNA"/>
</dbReference>
<evidence type="ECO:0000256" key="5">
    <source>
        <dbReference type="RuleBase" id="RU000481"/>
    </source>
</evidence>
<sequence length="363" mass="39491">MEYRITRTVRNQARVSYALGAETPPCEVDCGEGVNVELASPAARRAFAALDFAMCAPYPHANELKEAIAAYWKGYAALKNENIVLTEGSVSGLYLVNRLFLEPGERVLGGASLFFEYGADVRLHDAFFETVPLKTEENYRFSAARFAAALSPRFKLAAFDNPNNPTGQAIPPAALEEILAAAREANVCVLVDEAYGDYVPRGRSAVSLFDAYDNLIIARSFSKGFGLAGLRAGYLLLPPELAAAANNLSNPYAVSSLSRRVAAAALSEPKFLDELRARTAAAKKSLMRPWRHLSFAHTTDSVAICMIVHDDAGVDLAREFARRGVRVVSCEGFAGRNAARLRVPIGLRLEKVLTAMERIDAEQ</sequence>
<organism evidence="7 8">
    <name type="scientific">Pyramidobacter porci</name>
    <dbReference type="NCBI Taxonomy" id="2605789"/>
    <lineage>
        <taxon>Bacteria</taxon>
        <taxon>Thermotogati</taxon>
        <taxon>Synergistota</taxon>
        <taxon>Synergistia</taxon>
        <taxon>Synergistales</taxon>
        <taxon>Dethiosulfovibrionaceae</taxon>
        <taxon>Pyramidobacter</taxon>
    </lineage>
</organism>
<evidence type="ECO:0000256" key="3">
    <source>
        <dbReference type="ARBA" id="ARBA00022679"/>
    </source>
</evidence>
<dbReference type="InterPro" id="IPR015424">
    <property type="entry name" value="PyrdxlP-dep_Trfase"/>
</dbReference>
<evidence type="ECO:0000313" key="8">
    <source>
        <dbReference type="Proteomes" id="UP000473699"/>
    </source>
</evidence>
<dbReference type="Gene3D" id="3.90.1150.10">
    <property type="entry name" value="Aspartate Aminotransferase, domain 1"/>
    <property type="match status" value="1"/>
</dbReference>
<dbReference type="SUPFAM" id="SSF53383">
    <property type="entry name" value="PLP-dependent transferases"/>
    <property type="match status" value="1"/>
</dbReference>
<evidence type="ECO:0000256" key="4">
    <source>
        <dbReference type="ARBA" id="ARBA00022898"/>
    </source>
</evidence>
<dbReference type="InterPro" id="IPR004839">
    <property type="entry name" value="Aminotransferase_I/II_large"/>
</dbReference>
<keyword evidence="3 5" id="KW-0808">Transferase</keyword>
<feature type="domain" description="Aminotransferase class I/classII large" evidence="6">
    <location>
        <begin position="42"/>
        <end position="359"/>
    </location>
</feature>
<evidence type="ECO:0000256" key="1">
    <source>
        <dbReference type="ARBA" id="ARBA00001933"/>
    </source>
</evidence>
<dbReference type="PANTHER" id="PTHR42885">
    <property type="entry name" value="HISTIDINOL-PHOSPHATE AMINOTRANSFERASE-RELATED"/>
    <property type="match status" value="1"/>
</dbReference>
<dbReference type="CDD" id="cd00609">
    <property type="entry name" value="AAT_like"/>
    <property type="match status" value="1"/>
</dbReference>
<proteinExistence type="inferred from homology"/>
<dbReference type="GO" id="GO:0008483">
    <property type="term" value="F:transaminase activity"/>
    <property type="evidence" value="ECO:0007669"/>
    <property type="project" value="UniProtKB-KW"/>
</dbReference>
<comment type="cofactor">
    <cofactor evidence="1 5">
        <name>pyridoxal 5'-phosphate</name>
        <dbReference type="ChEBI" id="CHEBI:597326"/>
    </cofactor>
</comment>
<evidence type="ECO:0000256" key="2">
    <source>
        <dbReference type="ARBA" id="ARBA00022576"/>
    </source>
</evidence>
<protein>
    <recommendedName>
        <fullName evidence="5">Aminotransferase</fullName>
        <ecNumber evidence="5">2.6.1.-</ecNumber>
    </recommendedName>
</protein>
<keyword evidence="4" id="KW-0663">Pyridoxal phosphate</keyword>
<dbReference type="InterPro" id="IPR015421">
    <property type="entry name" value="PyrdxlP-dep_Trfase_major"/>
</dbReference>
<comment type="caution">
    <text evidence="7">The sequence shown here is derived from an EMBL/GenBank/DDBJ whole genome shotgun (WGS) entry which is preliminary data.</text>
</comment>
<evidence type="ECO:0000313" key="7">
    <source>
        <dbReference type="EMBL" id="MST55995.1"/>
    </source>
</evidence>
<dbReference type="Pfam" id="PF00155">
    <property type="entry name" value="Aminotran_1_2"/>
    <property type="match status" value="1"/>
</dbReference>
<gene>
    <name evidence="7" type="ORF">FYJ74_08125</name>
</gene>